<dbReference type="Proteomes" id="UP001626536">
    <property type="component" value="Chromosome"/>
</dbReference>
<protein>
    <submittedName>
        <fullName evidence="1">Uncharacterized protein</fullName>
    </submittedName>
</protein>
<dbReference type="SUPFAM" id="SSF158668">
    <property type="entry name" value="MtlR-like"/>
    <property type="match status" value="1"/>
</dbReference>
<accession>A0ABZ0HTM4</accession>
<organism evidence="1 2">
    <name type="scientific">Methylocapsa polymorpha</name>
    <dbReference type="NCBI Taxonomy" id="3080828"/>
    <lineage>
        <taxon>Bacteria</taxon>
        <taxon>Pseudomonadati</taxon>
        <taxon>Pseudomonadota</taxon>
        <taxon>Alphaproteobacteria</taxon>
        <taxon>Hyphomicrobiales</taxon>
        <taxon>Beijerinckiaceae</taxon>
        <taxon>Methylocapsa</taxon>
    </lineage>
</organism>
<dbReference type="Gene3D" id="1.20.120.330">
    <property type="entry name" value="Nucleotidyltransferases domain 2"/>
    <property type="match status" value="1"/>
</dbReference>
<keyword evidence="2" id="KW-1185">Reference proteome</keyword>
<dbReference type="RefSeq" id="WP_407339710.1">
    <property type="nucleotide sequence ID" value="NZ_CP136862.1"/>
</dbReference>
<name>A0ABZ0HTM4_9HYPH</name>
<reference evidence="1 2" key="1">
    <citation type="submission" date="2023-10" db="EMBL/GenBank/DDBJ databases">
        <title>Novel methanotroph of the genus Methylocapsa from a subarctic wetland.</title>
        <authorList>
            <person name="Belova S.E."/>
            <person name="Oshkin I.Y."/>
            <person name="Miroshnikov K."/>
            <person name="Dedysh S.N."/>
        </authorList>
    </citation>
    <scope>NUCLEOTIDE SEQUENCE [LARGE SCALE GENOMIC DNA]</scope>
    <source>
        <strain evidence="1 2">RX1</strain>
    </source>
</reference>
<evidence type="ECO:0000313" key="1">
    <source>
        <dbReference type="EMBL" id="WOJ90265.1"/>
    </source>
</evidence>
<dbReference type="InterPro" id="IPR038026">
    <property type="entry name" value="MtlR-like_sf"/>
</dbReference>
<proteinExistence type="predicted"/>
<sequence length="174" mass="19378">MGDEDVLIAFDEGQRMHEYSVEEQLIETLHILAKQNDTPYVIVAGSALEDLLELVLRESMGDLSNPSYSNIFDGLLSTFGAKIGIAYAFKIIGDDLINDFIAINKVRNEFAHARGPIQFGSSNPKLEKAFKKFSGWTNSSDQRALFDERLKACMQALNSQVESAIFIQAWADVP</sequence>
<evidence type="ECO:0000313" key="2">
    <source>
        <dbReference type="Proteomes" id="UP001626536"/>
    </source>
</evidence>
<dbReference type="EMBL" id="CP136862">
    <property type="protein sequence ID" value="WOJ90265.1"/>
    <property type="molecule type" value="Genomic_DNA"/>
</dbReference>
<gene>
    <name evidence="1" type="ORF">RZS28_02890</name>
</gene>